<dbReference type="InterPro" id="IPR015869">
    <property type="entry name" value="Transcrpt_antiterm_NusG_bac_CS"/>
</dbReference>
<gene>
    <name evidence="5 10" type="primary">nusG</name>
    <name evidence="10" type="ORF">KDA27_19655</name>
</gene>
<dbReference type="PROSITE" id="PS01014">
    <property type="entry name" value="NUSG"/>
    <property type="match status" value="1"/>
</dbReference>
<dbReference type="CDD" id="cd09891">
    <property type="entry name" value="NGN_Bact_1"/>
    <property type="match status" value="1"/>
</dbReference>
<dbReference type="GO" id="GO:0006353">
    <property type="term" value="P:DNA-templated transcription termination"/>
    <property type="evidence" value="ECO:0007669"/>
    <property type="project" value="UniProtKB-UniRule"/>
</dbReference>
<dbReference type="Pfam" id="PF00467">
    <property type="entry name" value="KOW"/>
    <property type="match status" value="1"/>
</dbReference>
<dbReference type="Gene3D" id="3.30.70.940">
    <property type="entry name" value="NusG, N-terminal domain"/>
    <property type="match status" value="1"/>
</dbReference>
<dbReference type="GO" id="GO:0032784">
    <property type="term" value="P:regulation of DNA-templated transcription elongation"/>
    <property type="evidence" value="ECO:0007669"/>
    <property type="project" value="InterPro"/>
</dbReference>
<dbReference type="CDD" id="cd06091">
    <property type="entry name" value="KOW_NusG"/>
    <property type="match status" value="1"/>
</dbReference>
<evidence type="ECO:0000256" key="7">
    <source>
        <dbReference type="RuleBase" id="RU000538"/>
    </source>
</evidence>
<evidence type="ECO:0000256" key="6">
    <source>
        <dbReference type="NCBIfam" id="TIGR00922"/>
    </source>
</evidence>
<comment type="similarity">
    <text evidence="5 7">Belongs to the NusG family.</text>
</comment>
<dbReference type="SMART" id="SM00739">
    <property type="entry name" value="KOW"/>
    <property type="match status" value="1"/>
</dbReference>
<dbReference type="Gene3D" id="2.30.30.30">
    <property type="match status" value="1"/>
</dbReference>
<dbReference type="Proteomes" id="UP000739538">
    <property type="component" value="Unassembled WGS sequence"/>
</dbReference>
<dbReference type="InterPro" id="IPR043425">
    <property type="entry name" value="NusG-like"/>
</dbReference>
<dbReference type="PRINTS" id="PR00338">
    <property type="entry name" value="NUSGTNSCPFCT"/>
</dbReference>
<feature type="domain" description="NusG-like N-terminal" evidence="8">
    <location>
        <begin position="20"/>
        <end position="128"/>
    </location>
</feature>
<evidence type="ECO:0000256" key="3">
    <source>
        <dbReference type="ARBA" id="ARBA00023015"/>
    </source>
</evidence>
<evidence type="ECO:0000313" key="10">
    <source>
        <dbReference type="EMBL" id="MCA9758018.1"/>
    </source>
</evidence>
<dbReference type="PANTHER" id="PTHR30265">
    <property type="entry name" value="RHO-INTERACTING TRANSCRIPTION TERMINATION FACTOR NUSG"/>
    <property type="match status" value="1"/>
</dbReference>
<keyword evidence="4 5" id="KW-0804">Transcription</keyword>
<dbReference type="HAMAP" id="MF_00948">
    <property type="entry name" value="NusG"/>
    <property type="match status" value="1"/>
</dbReference>
<dbReference type="InterPro" id="IPR047050">
    <property type="entry name" value="NGN"/>
</dbReference>
<dbReference type="InterPro" id="IPR036735">
    <property type="entry name" value="NGN_dom_sf"/>
</dbReference>
<protein>
    <recommendedName>
        <fullName evidence="5 6">Transcription termination/antitermination protein NusG</fullName>
    </recommendedName>
</protein>
<dbReference type="InterPro" id="IPR001062">
    <property type="entry name" value="Transcrpt_antiterm_NusG"/>
</dbReference>
<dbReference type="EMBL" id="JAGQHS010000136">
    <property type="protein sequence ID" value="MCA9758018.1"/>
    <property type="molecule type" value="Genomic_DNA"/>
</dbReference>
<keyword evidence="2 5" id="KW-0889">Transcription antitermination</keyword>
<comment type="function">
    <text evidence="5 7">Participates in transcription elongation, termination and antitermination.</text>
</comment>
<feature type="domain" description="KOW" evidence="9">
    <location>
        <begin position="140"/>
        <end position="167"/>
    </location>
</feature>
<dbReference type="SUPFAM" id="SSF82679">
    <property type="entry name" value="N-utilization substance G protein NusG, N-terminal domain"/>
    <property type="match status" value="1"/>
</dbReference>
<evidence type="ECO:0000259" key="9">
    <source>
        <dbReference type="SMART" id="SM00739"/>
    </source>
</evidence>
<dbReference type="FunFam" id="2.30.30.30:FF:000002">
    <property type="entry name" value="Transcription termination/antitermination factor NusG"/>
    <property type="match status" value="1"/>
</dbReference>
<dbReference type="AlphaFoldDB" id="A0A956SH31"/>
<dbReference type="InterPro" id="IPR006645">
    <property type="entry name" value="NGN-like_dom"/>
</dbReference>
<keyword evidence="3 5" id="KW-0805">Transcription regulation</keyword>
<dbReference type="GO" id="GO:0005829">
    <property type="term" value="C:cytosol"/>
    <property type="evidence" value="ECO:0007669"/>
    <property type="project" value="UniProtKB-ARBA"/>
</dbReference>
<sequence length="194" mass="21903">MNEPVQQPQPEPGTEQKKLAKKWYVIHTYSGHENKVKANLEKAIQYAGLQDRFGEILVATEDYAVVKDRKKTITRRKTFPSYVLVEVALNEEARGLVTNIPGVTHFVGDEKNPTPLSQAEIDRIRGRKPVERQQVTTEVPFKVGESVKVIDGPFSDFTGEVEEINPERGKVKVMVSIFGRATPVELDFMQIEPV</sequence>
<comment type="caution">
    <text evidence="10">The sequence shown here is derived from an EMBL/GenBank/DDBJ whole genome shotgun (WGS) entry which is preliminary data.</text>
</comment>
<evidence type="ECO:0000259" key="8">
    <source>
        <dbReference type="SMART" id="SM00738"/>
    </source>
</evidence>
<evidence type="ECO:0000256" key="2">
    <source>
        <dbReference type="ARBA" id="ARBA00022814"/>
    </source>
</evidence>
<dbReference type="InterPro" id="IPR008991">
    <property type="entry name" value="Translation_prot_SH3-like_sf"/>
</dbReference>
<dbReference type="InterPro" id="IPR005824">
    <property type="entry name" value="KOW"/>
</dbReference>
<evidence type="ECO:0000313" key="11">
    <source>
        <dbReference type="Proteomes" id="UP000739538"/>
    </source>
</evidence>
<reference evidence="10" key="2">
    <citation type="journal article" date="2021" name="Microbiome">
        <title>Successional dynamics and alternative stable states in a saline activated sludge microbial community over 9 years.</title>
        <authorList>
            <person name="Wang Y."/>
            <person name="Ye J."/>
            <person name="Ju F."/>
            <person name="Liu L."/>
            <person name="Boyd J.A."/>
            <person name="Deng Y."/>
            <person name="Parks D.H."/>
            <person name="Jiang X."/>
            <person name="Yin X."/>
            <person name="Woodcroft B.J."/>
            <person name="Tyson G.W."/>
            <person name="Hugenholtz P."/>
            <person name="Polz M.F."/>
            <person name="Zhang T."/>
        </authorList>
    </citation>
    <scope>NUCLEOTIDE SEQUENCE</scope>
    <source>
        <strain evidence="10">HKST-UBA02</strain>
    </source>
</reference>
<evidence type="ECO:0000256" key="5">
    <source>
        <dbReference type="HAMAP-Rule" id="MF_00948"/>
    </source>
</evidence>
<dbReference type="SUPFAM" id="SSF50104">
    <property type="entry name" value="Translation proteins SH3-like domain"/>
    <property type="match status" value="1"/>
</dbReference>
<keyword evidence="1 5" id="KW-0806">Transcription termination</keyword>
<dbReference type="SMART" id="SM00738">
    <property type="entry name" value="NGN"/>
    <property type="match status" value="1"/>
</dbReference>
<evidence type="ECO:0000256" key="4">
    <source>
        <dbReference type="ARBA" id="ARBA00023163"/>
    </source>
</evidence>
<evidence type="ECO:0000256" key="1">
    <source>
        <dbReference type="ARBA" id="ARBA00022472"/>
    </source>
</evidence>
<dbReference type="InterPro" id="IPR014722">
    <property type="entry name" value="Rib_uL2_dom2"/>
</dbReference>
<dbReference type="GO" id="GO:0006354">
    <property type="term" value="P:DNA-templated transcription elongation"/>
    <property type="evidence" value="ECO:0007669"/>
    <property type="project" value="UniProtKB-UniRule"/>
</dbReference>
<organism evidence="10 11">
    <name type="scientific">Eiseniibacteriota bacterium</name>
    <dbReference type="NCBI Taxonomy" id="2212470"/>
    <lineage>
        <taxon>Bacteria</taxon>
        <taxon>Candidatus Eiseniibacteriota</taxon>
    </lineage>
</organism>
<dbReference type="Pfam" id="PF02357">
    <property type="entry name" value="NusG"/>
    <property type="match status" value="1"/>
</dbReference>
<dbReference type="NCBIfam" id="TIGR00922">
    <property type="entry name" value="nusG"/>
    <property type="match status" value="1"/>
</dbReference>
<reference evidence="10" key="1">
    <citation type="submission" date="2020-04" db="EMBL/GenBank/DDBJ databases">
        <authorList>
            <person name="Zhang T."/>
        </authorList>
    </citation>
    <scope>NUCLEOTIDE SEQUENCE</scope>
    <source>
        <strain evidence="10">HKST-UBA02</strain>
    </source>
</reference>
<name>A0A956SH31_UNCEI</name>
<accession>A0A956SH31</accession>
<proteinExistence type="inferred from homology"/>
<dbReference type="GO" id="GO:0031564">
    <property type="term" value="P:transcription antitermination"/>
    <property type="evidence" value="ECO:0007669"/>
    <property type="project" value="UniProtKB-UniRule"/>
</dbReference>
<dbReference type="PANTHER" id="PTHR30265:SF2">
    <property type="entry name" value="TRANSCRIPTION TERMINATION_ANTITERMINATION PROTEIN NUSG"/>
    <property type="match status" value="1"/>
</dbReference>